<gene>
    <name evidence="2" type="ORF">RIB2604_02302270</name>
</gene>
<reference evidence="3" key="2">
    <citation type="submission" date="2016-02" db="EMBL/GenBank/DDBJ databases">
        <title>Genome sequencing of Aspergillus luchuensis NBRC 4314.</title>
        <authorList>
            <person name="Yamada O."/>
        </authorList>
    </citation>
    <scope>NUCLEOTIDE SEQUENCE [LARGE SCALE GENOMIC DNA]</scope>
    <source>
        <strain evidence="3">RIB 2604</strain>
    </source>
</reference>
<proteinExistence type="predicted"/>
<evidence type="ECO:0000313" key="2">
    <source>
        <dbReference type="EMBL" id="GAT27869.1"/>
    </source>
</evidence>
<comment type="caution">
    <text evidence="2">The sequence shown here is derived from an EMBL/GenBank/DDBJ whole genome shotgun (WGS) entry which is preliminary data.</text>
</comment>
<sequence length="77" mass="8405">MHEASPIRPPRAVVPDQGFHHTNLHRSESGNGLEDTPLGDGIRSASPRVKPRDASWTHCGWSGELSGQLQEAKDPLE</sequence>
<name>A0A146FRI2_ASPKA</name>
<dbReference type="EMBL" id="BCWF01000023">
    <property type="protein sequence ID" value="GAT27869.1"/>
    <property type="molecule type" value="Genomic_DNA"/>
</dbReference>
<dbReference type="AlphaFoldDB" id="A0A146FRI2"/>
<protein>
    <submittedName>
        <fullName evidence="2">Uncharacterized protein</fullName>
    </submittedName>
</protein>
<evidence type="ECO:0000313" key="3">
    <source>
        <dbReference type="Proteomes" id="UP000075230"/>
    </source>
</evidence>
<dbReference type="Proteomes" id="UP000075230">
    <property type="component" value="Unassembled WGS sequence"/>
</dbReference>
<evidence type="ECO:0000256" key="1">
    <source>
        <dbReference type="SAM" id="MobiDB-lite"/>
    </source>
</evidence>
<feature type="region of interest" description="Disordered" evidence="1">
    <location>
        <begin position="1"/>
        <end position="77"/>
    </location>
</feature>
<organism evidence="2 3">
    <name type="scientific">Aspergillus kawachii</name>
    <name type="common">White koji mold</name>
    <name type="synonym">Aspergillus awamori var. kawachi</name>
    <dbReference type="NCBI Taxonomy" id="1069201"/>
    <lineage>
        <taxon>Eukaryota</taxon>
        <taxon>Fungi</taxon>
        <taxon>Dikarya</taxon>
        <taxon>Ascomycota</taxon>
        <taxon>Pezizomycotina</taxon>
        <taxon>Eurotiomycetes</taxon>
        <taxon>Eurotiomycetidae</taxon>
        <taxon>Eurotiales</taxon>
        <taxon>Aspergillaceae</taxon>
        <taxon>Aspergillus</taxon>
        <taxon>Aspergillus subgen. Circumdati</taxon>
    </lineage>
</organism>
<accession>A0A146FRI2</accession>
<reference evidence="2 3" key="1">
    <citation type="journal article" date="2016" name="DNA Res.">
        <title>Genome sequence of Aspergillus luchuensis NBRC 4314.</title>
        <authorList>
            <person name="Yamada O."/>
            <person name="Machida M."/>
            <person name="Hosoyama A."/>
            <person name="Goto M."/>
            <person name="Takahashi T."/>
            <person name="Futagami T."/>
            <person name="Yamagata Y."/>
            <person name="Takeuchi M."/>
            <person name="Kobayashi T."/>
            <person name="Koike H."/>
            <person name="Abe K."/>
            <person name="Asai K."/>
            <person name="Arita M."/>
            <person name="Fujita N."/>
            <person name="Fukuda K."/>
            <person name="Higa K."/>
            <person name="Horikawa H."/>
            <person name="Ishikawa T."/>
            <person name="Jinno K."/>
            <person name="Kato Y."/>
            <person name="Kirimura K."/>
            <person name="Mizutani O."/>
            <person name="Nakasone K."/>
            <person name="Sano M."/>
            <person name="Shiraishi Y."/>
            <person name="Tsukahara M."/>
            <person name="Gomi K."/>
        </authorList>
    </citation>
    <scope>NUCLEOTIDE SEQUENCE [LARGE SCALE GENOMIC DNA]</scope>
    <source>
        <strain evidence="2 3">RIB 2604</strain>
    </source>
</reference>